<keyword evidence="3" id="KW-0012">Acyltransferase</keyword>
<name>A0ABW5MGD8_9SPHI</name>
<evidence type="ECO:0000256" key="1">
    <source>
        <dbReference type="SAM" id="Phobius"/>
    </source>
</evidence>
<feature type="domain" description="Acyltransferase 3" evidence="2">
    <location>
        <begin position="8"/>
        <end position="306"/>
    </location>
</feature>
<protein>
    <submittedName>
        <fullName evidence="3">Acyltransferase family protein</fullName>
        <ecNumber evidence="3">2.3.-.-</ecNumber>
    </submittedName>
</protein>
<dbReference type="PANTHER" id="PTHR23028">
    <property type="entry name" value="ACETYLTRANSFERASE"/>
    <property type="match status" value="1"/>
</dbReference>
<dbReference type="RefSeq" id="WP_379076865.1">
    <property type="nucleotide sequence ID" value="NZ_JBHULL010000007.1"/>
</dbReference>
<dbReference type="InterPro" id="IPR002656">
    <property type="entry name" value="Acyl_transf_3_dom"/>
</dbReference>
<gene>
    <name evidence="3" type="ORF">ACFSR6_07110</name>
</gene>
<evidence type="ECO:0000313" key="4">
    <source>
        <dbReference type="Proteomes" id="UP001597461"/>
    </source>
</evidence>
<evidence type="ECO:0000259" key="2">
    <source>
        <dbReference type="Pfam" id="PF01757"/>
    </source>
</evidence>
<reference evidence="4" key="1">
    <citation type="journal article" date="2019" name="Int. J. Syst. Evol. Microbiol.">
        <title>The Global Catalogue of Microorganisms (GCM) 10K type strain sequencing project: providing services to taxonomists for standard genome sequencing and annotation.</title>
        <authorList>
            <consortium name="The Broad Institute Genomics Platform"/>
            <consortium name="The Broad Institute Genome Sequencing Center for Infectious Disease"/>
            <person name="Wu L."/>
            <person name="Ma J."/>
        </authorList>
    </citation>
    <scope>NUCLEOTIDE SEQUENCE [LARGE SCALE GENOMIC DNA]</scope>
    <source>
        <strain evidence="4">KCTC 42866</strain>
    </source>
</reference>
<dbReference type="Proteomes" id="UP001597461">
    <property type="component" value="Unassembled WGS sequence"/>
</dbReference>
<feature type="transmembrane region" description="Helical" evidence="1">
    <location>
        <begin position="87"/>
        <end position="106"/>
    </location>
</feature>
<keyword evidence="1" id="KW-1133">Transmembrane helix</keyword>
<feature type="transmembrane region" description="Helical" evidence="1">
    <location>
        <begin position="290"/>
        <end position="309"/>
    </location>
</feature>
<feature type="transmembrane region" description="Helical" evidence="1">
    <location>
        <begin position="167"/>
        <end position="184"/>
    </location>
</feature>
<organism evidence="3 4">
    <name type="scientific">Pedobacter vanadiisoli</name>
    <dbReference type="NCBI Taxonomy" id="1761975"/>
    <lineage>
        <taxon>Bacteria</taxon>
        <taxon>Pseudomonadati</taxon>
        <taxon>Bacteroidota</taxon>
        <taxon>Sphingobacteriia</taxon>
        <taxon>Sphingobacteriales</taxon>
        <taxon>Sphingobacteriaceae</taxon>
        <taxon>Pedobacter</taxon>
    </lineage>
</organism>
<keyword evidence="4" id="KW-1185">Reference proteome</keyword>
<feature type="transmembrane region" description="Helical" evidence="1">
    <location>
        <begin position="216"/>
        <end position="235"/>
    </location>
</feature>
<keyword evidence="3" id="KW-0808">Transferase</keyword>
<proteinExistence type="predicted"/>
<dbReference type="Pfam" id="PF01757">
    <property type="entry name" value="Acyl_transf_3"/>
    <property type="match status" value="1"/>
</dbReference>
<dbReference type="EMBL" id="JBHULL010000007">
    <property type="protein sequence ID" value="MFD2582250.1"/>
    <property type="molecule type" value="Genomic_DNA"/>
</dbReference>
<evidence type="ECO:0000313" key="3">
    <source>
        <dbReference type="EMBL" id="MFD2582250.1"/>
    </source>
</evidence>
<dbReference type="GO" id="GO:0016746">
    <property type="term" value="F:acyltransferase activity"/>
    <property type="evidence" value="ECO:0007669"/>
    <property type="project" value="UniProtKB-KW"/>
</dbReference>
<keyword evidence="1" id="KW-0472">Membrane</keyword>
<feature type="transmembrane region" description="Helical" evidence="1">
    <location>
        <begin position="255"/>
        <end position="278"/>
    </location>
</feature>
<dbReference type="InterPro" id="IPR050879">
    <property type="entry name" value="Acyltransferase_3"/>
</dbReference>
<sequence>MTPEKRVSAIDCLRGLAALSVCFFHFVHGNGHYLPPANYLKKIGSCGFLGVEIFFIISGFILPLSLESSNYSLKNYFPFILKRLIRIDIPYLVVILLGIVLAYLSTLSPFYKGLPFYIDYINIALHIGYLTSIFGKAWINPAFWTLALEFQFYLLIALIYPLLIRKGAYLHVFIALSLISSYFIQTNDFIFSYLPFFCLGIVFFKYYRSFIDFKTFLTLAISIYVFVLLKFDYRYVIASLLPLVIFYKYDIANKLLLFLGKISYSIYLLHIPIGMRIINITDSLVQDPSIKSLVVFMDILLVVGVSYLFNTFVETPAVALSKKIVYKS</sequence>
<dbReference type="EC" id="2.3.-.-" evidence="3"/>
<keyword evidence="1" id="KW-0812">Transmembrane</keyword>
<feature type="transmembrane region" description="Helical" evidence="1">
    <location>
        <begin position="190"/>
        <end position="207"/>
    </location>
</feature>
<comment type="caution">
    <text evidence="3">The sequence shown here is derived from an EMBL/GenBank/DDBJ whole genome shotgun (WGS) entry which is preliminary data.</text>
</comment>
<accession>A0ABW5MGD8</accession>
<feature type="transmembrane region" description="Helical" evidence="1">
    <location>
        <begin position="12"/>
        <end position="28"/>
    </location>
</feature>
<feature type="transmembrane region" description="Helical" evidence="1">
    <location>
        <begin position="142"/>
        <end position="160"/>
    </location>
</feature>
<feature type="transmembrane region" description="Helical" evidence="1">
    <location>
        <begin position="48"/>
        <end position="66"/>
    </location>
</feature>